<dbReference type="AlphaFoldDB" id="A0A9W6YRT4"/>
<dbReference type="SUPFAM" id="SSF64076">
    <property type="entry name" value="MTH938-like"/>
    <property type="match status" value="1"/>
</dbReference>
<protein>
    <submittedName>
        <fullName evidence="1">Unnamed protein product</fullName>
    </submittedName>
</protein>
<dbReference type="EMBL" id="BSXU01000164">
    <property type="protein sequence ID" value="GMG19608.1"/>
    <property type="molecule type" value="Genomic_DNA"/>
</dbReference>
<reference evidence="1" key="1">
    <citation type="submission" date="2023-04" db="EMBL/GenBank/DDBJ databases">
        <title>Ambrosiozyma monospora NBRC 1965.</title>
        <authorList>
            <person name="Ichikawa N."/>
            <person name="Sato H."/>
            <person name="Tonouchi N."/>
        </authorList>
    </citation>
    <scope>NUCLEOTIDE SEQUENCE</scope>
    <source>
        <strain evidence="1">NBRC 1965</strain>
    </source>
</reference>
<dbReference type="Gene3D" id="3.40.1230.10">
    <property type="entry name" value="MTH938-like"/>
    <property type="match status" value="1"/>
</dbReference>
<keyword evidence="2" id="KW-1185">Reference proteome</keyword>
<organism evidence="1 2">
    <name type="scientific">Ambrosiozyma monospora</name>
    <name type="common">Yeast</name>
    <name type="synonym">Endomycopsis monosporus</name>
    <dbReference type="NCBI Taxonomy" id="43982"/>
    <lineage>
        <taxon>Eukaryota</taxon>
        <taxon>Fungi</taxon>
        <taxon>Dikarya</taxon>
        <taxon>Ascomycota</taxon>
        <taxon>Saccharomycotina</taxon>
        <taxon>Pichiomycetes</taxon>
        <taxon>Pichiales</taxon>
        <taxon>Pichiaceae</taxon>
        <taxon>Ambrosiozyma</taxon>
    </lineage>
</organism>
<name>A0A9W6YRT4_AMBMO</name>
<dbReference type="InterPro" id="IPR036748">
    <property type="entry name" value="MTH938-like_sf"/>
</dbReference>
<dbReference type="Pfam" id="PF04430">
    <property type="entry name" value="DUF498"/>
    <property type="match status" value="1"/>
</dbReference>
<gene>
    <name evidence="1" type="ORF">Amon01_000059600</name>
</gene>
<dbReference type="GO" id="GO:0005743">
    <property type="term" value="C:mitochondrial inner membrane"/>
    <property type="evidence" value="ECO:0007669"/>
    <property type="project" value="TreeGrafter"/>
</dbReference>
<dbReference type="GO" id="GO:0032981">
    <property type="term" value="P:mitochondrial respiratory chain complex I assembly"/>
    <property type="evidence" value="ECO:0007669"/>
    <property type="project" value="TreeGrafter"/>
</dbReference>
<sequence>MISRRIIPTIKPLTKLQATSKWISLRSFSTTQHTPRHYSNAFKAANLGDNLSNFDLFATMTKPDNNIEMISKDSIVFTNLKVVKSPNPKGEPLGALLLHNQILEINLKDCKLSNRVVVTLDDKILDVVRMIHPKPELIVVGLGAKARMLSPESRDKFKDLGIKLEVGDTRNAVLNYDLLATERSPSLVGALIFPPNM</sequence>
<dbReference type="PANTHER" id="PTHR21192">
    <property type="entry name" value="NUCLEAR PROTEIN E3-3"/>
    <property type="match status" value="1"/>
</dbReference>
<dbReference type="InterPro" id="IPR007523">
    <property type="entry name" value="NDUFAF3/AAMDC"/>
</dbReference>
<dbReference type="OrthoDB" id="20681at2759"/>
<accession>A0A9W6YRT4</accession>
<evidence type="ECO:0000313" key="1">
    <source>
        <dbReference type="EMBL" id="GMG19608.1"/>
    </source>
</evidence>
<comment type="caution">
    <text evidence="1">The sequence shown here is derived from an EMBL/GenBank/DDBJ whole genome shotgun (WGS) entry which is preliminary data.</text>
</comment>
<evidence type="ECO:0000313" key="2">
    <source>
        <dbReference type="Proteomes" id="UP001165063"/>
    </source>
</evidence>
<dbReference type="Proteomes" id="UP001165063">
    <property type="component" value="Unassembled WGS sequence"/>
</dbReference>
<dbReference type="PANTHER" id="PTHR21192:SF2">
    <property type="entry name" value="NADH DEHYDROGENASE [UBIQUINONE] 1 ALPHA SUBCOMPLEX ASSEMBLY FACTOR 3"/>
    <property type="match status" value="1"/>
</dbReference>
<proteinExistence type="predicted"/>